<name>R8B3Q6_9GAMM</name>
<evidence type="ECO:0000256" key="3">
    <source>
        <dbReference type="ARBA" id="ARBA00022490"/>
    </source>
</evidence>
<evidence type="ECO:0000259" key="11">
    <source>
        <dbReference type="PROSITE" id="PS51722"/>
    </source>
</evidence>
<dbReference type="PROSITE" id="PS51722">
    <property type="entry name" value="G_TR_2"/>
    <property type="match status" value="1"/>
</dbReference>
<feature type="compositionally biased region" description="Low complexity" evidence="10">
    <location>
        <begin position="99"/>
        <end position="129"/>
    </location>
</feature>
<dbReference type="Pfam" id="PF08364">
    <property type="entry name" value="IF2_assoc"/>
    <property type="match status" value="1"/>
</dbReference>
<feature type="binding site" evidence="8">
    <location>
        <begin position="405"/>
        <end position="409"/>
    </location>
    <ligand>
        <name>GTP</name>
        <dbReference type="ChEBI" id="CHEBI:37565"/>
    </ligand>
</feature>
<dbReference type="AlphaFoldDB" id="R8B3Q6"/>
<dbReference type="Gene3D" id="3.40.50.300">
    <property type="entry name" value="P-loop containing nucleotide triphosphate hydrolases"/>
    <property type="match status" value="1"/>
</dbReference>
<evidence type="ECO:0000256" key="9">
    <source>
        <dbReference type="RuleBase" id="RU000644"/>
    </source>
</evidence>
<gene>
    <name evidence="8" type="primary">infB</name>
    <name evidence="12" type="ORF">MARLIPOL_04370</name>
</gene>
<evidence type="ECO:0000256" key="4">
    <source>
        <dbReference type="ARBA" id="ARBA00022540"/>
    </source>
</evidence>
<dbReference type="SUPFAM" id="SSF46955">
    <property type="entry name" value="Putative DNA-binding domain"/>
    <property type="match status" value="1"/>
</dbReference>
<evidence type="ECO:0000256" key="7">
    <source>
        <dbReference type="ARBA" id="ARBA00023134"/>
    </source>
</evidence>
<dbReference type="GO" id="GO:0005829">
    <property type="term" value="C:cytosol"/>
    <property type="evidence" value="ECO:0007669"/>
    <property type="project" value="TreeGrafter"/>
</dbReference>
<dbReference type="CDD" id="cd01887">
    <property type="entry name" value="IF2_eIF5B"/>
    <property type="match status" value="1"/>
</dbReference>
<dbReference type="FunFam" id="2.40.30.10:FF:000008">
    <property type="entry name" value="Translation initiation factor IF-2"/>
    <property type="match status" value="1"/>
</dbReference>
<dbReference type="FunFam" id="3.40.50.300:FF:000019">
    <property type="entry name" value="Translation initiation factor IF-2"/>
    <property type="match status" value="1"/>
</dbReference>
<keyword evidence="4 8" id="KW-0396">Initiation factor</keyword>
<keyword evidence="7 8" id="KW-0342">GTP-binding</keyword>
<evidence type="ECO:0000313" key="12">
    <source>
        <dbReference type="EMBL" id="EON93238.1"/>
    </source>
</evidence>
<dbReference type="InterPro" id="IPR027417">
    <property type="entry name" value="P-loop_NTPase"/>
</dbReference>
<reference evidence="12 13" key="1">
    <citation type="journal article" date="2013" name="Genome Announc.">
        <title>Draft Genome Sequence of the Moderately Halophilic Bacterium Marinobacter lipolyticus Strain SM19.</title>
        <authorList>
            <person name="Papke R.T."/>
            <person name="de la Haba R.R."/>
            <person name="Infante-Dominguez C."/>
            <person name="Perez D."/>
            <person name="Sanchez-Porro C."/>
            <person name="Lapierre P."/>
            <person name="Ventosa A."/>
        </authorList>
    </citation>
    <scope>NUCLEOTIDE SEQUENCE [LARGE SCALE GENOMIC DNA]</scope>
    <source>
        <strain evidence="12 13">SM19</strain>
    </source>
</reference>
<dbReference type="InterPro" id="IPR044145">
    <property type="entry name" value="IF2_II"/>
</dbReference>
<dbReference type="InterPro" id="IPR013575">
    <property type="entry name" value="IF2_assoc_dom_bac"/>
</dbReference>
<feature type="compositionally biased region" description="Basic residues" evidence="10">
    <location>
        <begin position="244"/>
        <end position="256"/>
    </location>
</feature>
<dbReference type="Gene3D" id="2.40.30.10">
    <property type="entry name" value="Translation factors"/>
    <property type="match status" value="2"/>
</dbReference>
<feature type="binding site" evidence="8">
    <location>
        <begin position="459"/>
        <end position="462"/>
    </location>
    <ligand>
        <name>GTP</name>
        <dbReference type="ChEBI" id="CHEBI:37565"/>
    </ligand>
</feature>
<keyword evidence="6 8" id="KW-0648">Protein biosynthesis</keyword>
<dbReference type="PANTHER" id="PTHR43381:SF5">
    <property type="entry name" value="TR-TYPE G DOMAIN-CONTAINING PROTEIN"/>
    <property type="match status" value="1"/>
</dbReference>
<dbReference type="FunFam" id="3.40.50.10050:FF:000001">
    <property type="entry name" value="Translation initiation factor IF-2"/>
    <property type="match status" value="1"/>
</dbReference>
<dbReference type="Pfam" id="PF22042">
    <property type="entry name" value="EF-G_D2"/>
    <property type="match status" value="1"/>
</dbReference>
<feature type="binding site" evidence="8">
    <location>
        <begin position="359"/>
        <end position="366"/>
    </location>
    <ligand>
        <name>GTP</name>
        <dbReference type="ChEBI" id="CHEBI:37565"/>
    </ligand>
</feature>
<dbReference type="FunFam" id="2.40.30.10:FF:000007">
    <property type="entry name" value="Translation initiation factor IF-2"/>
    <property type="match status" value="1"/>
</dbReference>
<dbReference type="Proteomes" id="UP000016540">
    <property type="component" value="Unassembled WGS sequence"/>
</dbReference>
<evidence type="ECO:0000256" key="8">
    <source>
        <dbReference type="HAMAP-Rule" id="MF_00100"/>
    </source>
</evidence>
<dbReference type="Pfam" id="PF00009">
    <property type="entry name" value="GTP_EFTU"/>
    <property type="match status" value="1"/>
</dbReference>
<evidence type="ECO:0000256" key="10">
    <source>
        <dbReference type="SAM" id="MobiDB-lite"/>
    </source>
</evidence>
<comment type="function">
    <text evidence="8 9">One of the essential components for the initiation of protein synthesis. Protects formylmethionyl-tRNA from spontaneous hydrolysis and promotes its binding to the 30S ribosomal subunits. Also involved in the hydrolysis of GTP during the formation of the 70S ribosomal complex.</text>
</comment>
<dbReference type="SUPFAM" id="SSF52540">
    <property type="entry name" value="P-loop containing nucleoside triphosphate hydrolases"/>
    <property type="match status" value="1"/>
</dbReference>
<feature type="domain" description="Tr-type G" evidence="11">
    <location>
        <begin position="350"/>
        <end position="517"/>
    </location>
</feature>
<organism evidence="12 13">
    <name type="scientific">Marinobacter lipolyticus SM19</name>
    <dbReference type="NCBI Taxonomy" id="1318628"/>
    <lineage>
        <taxon>Bacteria</taxon>
        <taxon>Pseudomonadati</taxon>
        <taxon>Pseudomonadota</taxon>
        <taxon>Gammaproteobacteria</taxon>
        <taxon>Pseudomonadales</taxon>
        <taxon>Marinobacteraceae</taxon>
        <taxon>Marinobacter</taxon>
    </lineage>
</organism>
<protein>
    <recommendedName>
        <fullName evidence="2 8">Translation initiation factor IF-2</fullName>
    </recommendedName>
</protein>
<comment type="subcellular location">
    <subcellularLocation>
        <location evidence="8">Cytoplasm</location>
    </subcellularLocation>
</comment>
<feature type="compositionally biased region" description="Low complexity" evidence="10">
    <location>
        <begin position="142"/>
        <end position="151"/>
    </location>
</feature>
<keyword evidence="13" id="KW-1185">Reference proteome</keyword>
<dbReference type="SUPFAM" id="SSF50447">
    <property type="entry name" value="Translation proteins"/>
    <property type="match status" value="2"/>
</dbReference>
<dbReference type="CDD" id="cd03692">
    <property type="entry name" value="mtIF2_IVc"/>
    <property type="match status" value="1"/>
</dbReference>
<dbReference type="InterPro" id="IPR009000">
    <property type="entry name" value="Transl_B-barrel_sf"/>
</dbReference>
<accession>R8B3Q6</accession>
<feature type="compositionally biased region" description="Basic and acidic residues" evidence="10">
    <location>
        <begin position="153"/>
        <end position="167"/>
    </location>
</feature>
<dbReference type="InterPro" id="IPR015760">
    <property type="entry name" value="TIF_IF2"/>
</dbReference>
<dbReference type="HAMAP" id="MF_00100_B">
    <property type="entry name" value="IF_2_B"/>
    <property type="match status" value="1"/>
</dbReference>
<comment type="similarity">
    <text evidence="1 8 9">Belongs to the TRAFAC class translation factor GTPase superfamily. Classic translation factor GTPase family. IF-2 subfamily.</text>
</comment>
<evidence type="ECO:0000256" key="1">
    <source>
        <dbReference type="ARBA" id="ARBA00007733"/>
    </source>
</evidence>
<dbReference type="InterPro" id="IPR009061">
    <property type="entry name" value="DNA-bd_dom_put_sf"/>
</dbReference>
<dbReference type="HOGENOM" id="CLU_006301_6_0_6"/>
<dbReference type="InterPro" id="IPR023115">
    <property type="entry name" value="TIF_IF2_dom3"/>
</dbReference>
<dbReference type="Gene3D" id="3.40.50.10050">
    <property type="entry name" value="Translation initiation factor IF- 2, domain 3"/>
    <property type="match status" value="1"/>
</dbReference>
<dbReference type="SUPFAM" id="SSF52156">
    <property type="entry name" value="Initiation factor IF2/eIF5b, domain 3"/>
    <property type="match status" value="1"/>
</dbReference>
<dbReference type="InterPro" id="IPR006847">
    <property type="entry name" value="IF2_N"/>
</dbReference>
<dbReference type="RefSeq" id="WP_012136873.1">
    <property type="nucleotide sequence ID" value="NZ_KE007306.1"/>
</dbReference>
<evidence type="ECO:0000256" key="6">
    <source>
        <dbReference type="ARBA" id="ARBA00022917"/>
    </source>
</evidence>
<keyword evidence="5 8" id="KW-0547">Nucleotide-binding</keyword>
<dbReference type="InterPro" id="IPR036925">
    <property type="entry name" value="TIF_IF2_dom3_sf"/>
</dbReference>
<dbReference type="Gene3D" id="3.30.56.50">
    <property type="entry name" value="Putative DNA-binding domain, N-terminal subdomain of bacterial translation initiation factor IF2"/>
    <property type="match status" value="1"/>
</dbReference>
<dbReference type="Pfam" id="PF04760">
    <property type="entry name" value="IF2_N"/>
    <property type="match status" value="2"/>
</dbReference>
<dbReference type="NCBIfam" id="TIGR00487">
    <property type="entry name" value="IF-2"/>
    <property type="match status" value="1"/>
</dbReference>
<dbReference type="eggNOG" id="COG0532">
    <property type="taxonomic scope" value="Bacteria"/>
</dbReference>
<feature type="region of interest" description="G-domain" evidence="8">
    <location>
        <begin position="353"/>
        <end position="501"/>
    </location>
</feature>
<evidence type="ECO:0000256" key="2">
    <source>
        <dbReference type="ARBA" id="ARBA00020675"/>
    </source>
</evidence>
<evidence type="ECO:0000313" key="13">
    <source>
        <dbReference type="Proteomes" id="UP000016540"/>
    </source>
</evidence>
<comment type="caution">
    <text evidence="12">The sequence shown here is derived from an EMBL/GenBank/DDBJ whole genome shotgun (WGS) entry which is preliminary data.</text>
</comment>
<sequence length="854" mass="92927">MAEVTVKQLAADVGAPVDRLLKQIVEAGLKARSENDSVSSDEKQQLLAYLRKNHGDSNAEPNKITLKRKTTTTLKAGRAKTVNVEVRKRRTYIKRAELAPESEAPQPEEAVAETPVAQEAAQEAPQVTADQTAQPEADKATTAEAAQAESAPADDKPAAKAEPKKDEEEVSIPAPEDMPIPPPEEGEGKDRKPKKKKEKVRERGDEPDDGKPKKKSAGHRGPRSRPVEEPLIINEDEEDTTLRKPLRAKKKPKEKRHGFERPTKPMVREVQIPETITVGDLAQRMAVKAADVIKTLMGMGVMATINQALDQETAILVTEELGHTPKAVSEDAFEEEVLSEFSFEGKEKAKRAPVVSVMGHVDHGKTSLLDYIRRTKVASGESGGITQHIGAYHVQTDHGMVSFLDTPGHAAFTAMRARGAQCTDIVVLVVAADDGVMPQTKEAVDHARSAGVPIVVAINKMDKEAADPDRIKTELAGMEVIPEDWGGDVQFVPVSAHTGEGIDDLLEALILQSEILELEASPDAPAKGVVVESSLERGRGSVATVLVQNGTLRQGDMVVAGSYFGKVRAMTDEAGKQTKEAGPSIPVEILGLNGTPDAGDEFFAVADEKKAKELAEFRQTREREQRLQRQQAAKLENLFENMGKDEVKTLNVVLKTDVRGSLEAISKALQDLGNEEVQVKIVSSGVGGIAETDISLAMATNAVIFGFNVRADTAAKRLVEQEGLDLRYYSIIYNLIDDVKAALTGMLAPEFREDIVGIADVRDVFRSPKFGQVAGCMVTEGTVYRNKPIRVLRDNVVIFEGELESLRRFKDDVPEVRNGMECGIGVKGYDVKVGDQIEVFDRVRVERKLESTGA</sequence>
<dbReference type="OrthoDB" id="9811804at2"/>
<feature type="compositionally biased region" description="Basic residues" evidence="10">
    <location>
        <begin position="212"/>
        <end position="223"/>
    </location>
</feature>
<dbReference type="PROSITE" id="PS01176">
    <property type="entry name" value="IF2"/>
    <property type="match status" value="1"/>
</dbReference>
<dbReference type="PANTHER" id="PTHR43381">
    <property type="entry name" value="TRANSLATION INITIATION FACTOR IF-2-RELATED"/>
    <property type="match status" value="1"/>
</dbReference>
<dbReference type="InterPro" id="IPR000795">
    <property type="entry name" value="T_Tr_GTP-bd_dom"/>
</dbReference>
<dbReference type="STRING" id="1318628.MARLIPOL_04370"/>
<dbReference type="GO" id="GO:0005525">
    <property type="term" value="F:GTP binding"/>
    <property type="evidence" value="ECO:0007669"/>
    <property type="project" value="UniProtKB-KW"/>
</dbReference>
<keyword evidence="3 8" id="KW-0963">Cytoplasm</keyword>
<dbReference type="Pfam" id="PF11987">
    <property type="entry name" value="IF-2"/>
    <property type="match status" value="1"/>
</dbReference>
<evidence type="ECO:0000256" key="5">
    <source>
        <dbReference type="ARBA" id="ARBA00022741"/>
    </source>
</evidence>
<dbReference type="InterPro" id="IPR053905">
    <property type="entry name" value="EF-G-like_DII"/>
</dbReference>
<feature type="region of interest" description="Disordered" evidence="10">
    <location>
        <begin position="95"/>
        <end position="264"/>
    </location>
</feature>
<dbReference type="PATRIC" id="fig|1318628.3.peg.867"/>
<dbReference type="EMBL" id="ASAD01000007">
    <property type="protein sequence ID" value="EON93238.1"/>
    <property type="molecule type" value="Genomic_DNA"/>
</dbReference>
<dbReference type="NCBIfam" id="TIGR00231">
    <property type="entry name" value="small_GTP"/>
    <property type="match status" value="1"/>
</dbReference>
<proteinExistence type="inferred from homology"/>
<dbReference type="InterPro" id="IPR000178">
    <property type="entry name" value="TF_IF2_bacterial-like"/>
</dbReference>
<dbReference type="CDD" id="cd03702">
    <property type="entry name" value="IF2_mtIF2_II"/>
    <property type="match status" value="1"/>
</dbReference>
<dbReference type="InterPro" id="IPR005225">
    <property type="entry name" value="Small_GTP-bd"/>
</dbReference>
<dbReference type="GO" id="GO:0003743">
    <property type="term" value="F:translation initiation factor activity"/>
    <property type="evidence" value="ECO:0007669"/>
    <property type="project" value="UniProtKB-UniRule"/>
</dbReference>
<dbReference type="GO" id="GO:0003924">
    <property type="term" value="F:GTPase activity"/>
    <property type="evidence" value="ECO:0007669"/>
    <property type="project" value="UniProtKB-UniRule"/>
</dbReference>